<proteinExistence type="predicted"/>
<reference evidence="1" key="2">
    <citation type="submission" date="2023-06" db="EMBL/GenBank/DDBJ databases">
        <authorList>
            <person name="Ma L."/>
            <person name="Liu K.-W."/>
            <person name="Li Z."/>
            <person name="Hsiao Y.-Y."/>
            <person name="Qi Y."/>
            <person name="Fu T."/>
            <person name="Tang G."/>
            <person name="Zhang D."/>
            <person name="Sun W.-H."/>
            <person name="Liu D.-K."/>
            <person name="Li Y."/>
            <person name="Chen G.-Z."/>
            <person name="Liu X.-D."/>
            <person name="Liao X.-Y."/>
            <person name="Jiang Y.-T."/>
            <person name="Yu X."/>
            <person name="Hao Y."/>
            <person name="Huang J."/>
            <person name="Zhao X.-W."/>
            <person name="Ke S."/>
            <person name="Chen Y.-Y."/>
            <person name="Wu W.-L."/>
            <person name="Hsu J.-L."/>
            <person name="Lin Y.-F."/>
            <person name="Huang M.-D."/>
            <person name="Li C.-Y."/>
            <person name="Huang L."/>
            <person name="Wang Z.-W."/>
            <person name="Zhao X."/>
            <person name="Zhong W.-Y."/>
            <person name="Peng D.-H."/>
            <person name="Ahmad S."/>
            <person name="Lan S."/>
            <person name="Zhang J.-S."/>
            <person name="Tsai W.-C."/>
            <person name="Van De Peer Y."/>
            <person name="Liu Z.-J."/>
        </authorList>
    </citation>
    <scope>NUCLEOTIDE SEQUENCE</scope>
    <source>
        <strain evidence="1">CP</strain>
        <tissue evidence="1">Leaves</tissue>
    </source>
</reference>
<dbReference type="AlphaFoldDB" id="A0AAV9C7Q7"/>
<reference evidence="1" key="1">
    <citation type="journal article" date="2023" name="Nat. Commun.">
        <title>Diploid and tetraploid genomes of Acorus and the evolution of monocots.</title>
        <authorList>
            <person name="Ma L."/>
            <person name="Liu K.W."/>
            <person name="Li Z."/>
            <person name="Hsiao Y.Y."/>
            <person name="Qi Y."/>
            <person name="Fu T."/>
            <person name="Tang G.D."/>
            <person name="Zhang D."/>
            <person name="Sun W.H."/>
            <person name="Liu D.K."/>
            <person name="Li Y."/>
            <person name="Chen G.Z."/>
            <person name="Liu X.D."/>
            <person name="Liao X.Y."/>
            <person name="Jiang Y.T."/>
            <person name="Yu X."/>
            <person name="Hao Y."/>
            <person name="Huang J."/>
            <person name="Zhao X.W."/>
            <person name="Ke S."/>
            <person name="Chen Y.Y."/>
            <person name="Wu W.L."/>
            <person name="Hsu J.L."/>
            <person name="Lin Y.F."/>
            <person name="Huang M.D."/>
            <person name="Li C.Y."/>
            <person name="Huang L."/>
            <person name="Wang Z.W."/>
            <person name="Zhao X."/>
            <person name="Zhong W.Y."/>
            <person name="Peng D.H."/>
            <person name="Ahmad S."/>
            <person name="Lan S."/>
            <person name="Zhang J.S."/>
            <person name="Tsai W.C."/>
            <person name="Van de Peer Y."/>
            <person name="Liu Z.J."/>
        </authorList>
    </citation>
    <scope>NUCLEOTIDE SEQUENCE</scope>
    <source>
        <tissue evidence="1">Leaves</tissue>
    </source>
</reference>
<accession>A0AAV9C7Q7</accession>
<dbReference type="PANTHER" id="PTHR44259">
    <property type="entry name" value="OS07G0183000 PROTEIN-RELATED"/>
    <property type="match status" value="1"/>
</dbReference>
<gene>
    <name evidence="1" type="ORF">QJS10_CPB20g00689</name>
</gene>
<dbReference type="Proteomes" id="UP001180020">
    <property type="component" value="Unassembled WGS sequence"/>
</dbReference>
<protein>
    <recommendedName>
        <fullName evidence="3">DUF295 domain-containing protein</fullName>
    </recommendedName>
</protein>
<evidence type="ECO:0000313" key="1">
    <source>
        <dbReference type="EMBL" id="KAK1285118.1"/>
    </source>
</evidence>
<dbReference type="PANTHER" id="PTHR44259:SF114">
    <property type="entry name" value="OS06G0707300 PROTEIN"/>
    <property type="match status" value="1"/>
</dbReference>
<keyword evidence="2" id="KW-1185">Reference proteome</keyword>
<comment type="caution">
    <text evidence="1">The sequence shown here is derived from an EMBL/GenBank/DDBJ whole genome shotgun (WGS) entry which is preliminary data.</text>
</comment>
<evidence type="ECO:0008006" key="3">
    <source>
        <dbReference type="Google" id="ProtNLM"/>
    </source>
</evidence>
<sequence>MGEWRIRWWIGHPFQETIPDDDNDDDEAIFVDRHGVSGVKRNCIYFTDDDDEAIFVDRHGVRDLGVFNMEDGSIERYFYKQRLFPPPIWFMPNLP</sequence>
<dbReference type="InterPro" id="IPR050942">
    <property type="entry name" value="F-box_BR-signaling"/>
</dbReference>
<dbReference type="EMBL" id="JAUJYO010000020">
    <property type="protein sequence ID" value="KAK1285118.1"/>
    <property type="molecule type" value="Genomic_DNA"/>
</dbReference>
<evidence type="ECO:0000313" key="2">
    <source>
        <dbReference type="Proteomes" id="UP001180020"/>
    </source>
</evidence>
<name>A0AAV9C7Q7_ACOCL</name>
<organism evidence="1 2">
    <name type="scientific">Acorus calamus</name>
    <name type="common">Sweet flag</name>
    <dbReference type="NCBI Taxonomy" id="4465"/>
    <lineage>
        <taxon>Eukaryota</taxon>
        <taxon>Viridiplantae</taxon>
        <taxon>Streptophyta</taxon>
        <taxon>Embryophyta</taxon>
        <taxon>Tracheophyta</taxon>
        <taxon>Spermatophyta</taxon>
        <taxon>Magnoliopsida</taxon>
        <taxon>Liliopsida</taxon>
        <taxon>Acoraceae</taxon>
        <taxon>Acorus</taxon>
    </lineage>
</organism>